<comment type="caution">
    <text evidence="5">The sequence shown here is derived from an EMBL/GenBank/DDBJ whole genome shotgun (WGS) entry which is preliminary data.</text>
</comment>
<gene>
    <name evidence="5" type="ORF">ACFP1K_34170</name>
</gene>
<keyword evidence="3" id="KW-0446">Lipid-binding</keyword>
<evidence type="ECO:0000313" key="6">
    <source>
        <dbReference type="Proteomes" id="UP001596137"/>
    </source>
</evidence>
<evidence type="ECO:0000256" key="1">
    <source>
        <dbReference type="ARBA" id="ARBA00004255"/>
    </source>
</evidence>
<keyword evidence="2" id="KW-0333">Golgi apparatus</keyword>
<dbReference type="Proteomes" id="UP001596137">
    <property type="component" value="Unassembled WGS sequence"/>
</dbReference>
<evidence type="ECO:0000313" key="5">
    <source>
        <dbReference type="EMBL" id="MFC6086258.1"/>
    </source>
</evidence>
<reference evidence="6" key="1">
    <citation type="journal article" date="2019" name="Int. J. Syst. Evol. Microbiol.">
        <title>The Global Catalogue of Microorganisms (GCM) 10K type strain sequencing project: providing services to taxonomists for standard genome sequencing and annotation.</title>
        <authorList>
            <consortium name="The Broad Institute Genomics Platform"/>
            <consortium name="The Broad Institute Genome Sequencing Center for Infectious Disease"/>
            <person name="Wu L."/>
            <person name="Ma J."/>
        </authorList>
    </citation>
    <scope>NUCLEOTIDE SEQUENCE [LARGE SCALE GENOMIC DNA]</scope>
    <source>
        <strain evidence="6">JCM 30346</strain>
    </source>
</reference>
<name>A0ABW1NTD5_9ACTN</name>
<dbReference type="InterPro" id="IPR008628">
    <property type="entry name" value="GPP34-like"/>
</dbReference>
<accession>A0ABW1NTD5</accession>
<evidence type="ECO:0000256" key="3">
    <source>
        <dbReference type="ARBA" id="ARBA00023121"/>
    </source>
</evidence>
<keyword evidence="6" id="KW-1185">Reference proteome</keyword>
<evidence type="ECO:0000256" key="4">
    <source>
        <dbReference type="ARBA" id="ARBA00023136"/>
    </source>
</evidence>
<sequence length="208" mass="23449">MDLPKSLPERLYLLSYDIERRRLTNRSRLGYLMRAGILAELLIQGHIADATGGPEARAQVLADPMLDEVLQQIASSRRRSWQHWVGKRHRQALTQVRDRLEKDRRIRVERNHFLGIFPWTRVTVRDTRVVRSLLTTVSSGVRGGTPVARIDRRDAALVALAAKSRLRAGLSRSDWRAARSRVDALGETVAPIPRALHKTIEAAEASAG</sequence>
<comment type="subcellular location">
    <subcellularLocation>
        <location evidence="1">Golgi apparatus membrane</location>
        <topology evidence="1">Peripheral membrane protein</topology>
        <orientation evidence="1">Cytoplasmic side</orientation>
    </subcellularLocation>
</comment>
<dbReference type="Pfam" id="PF05719">
    <property type="entry name" value="GPP34"/>
    <property type="match status" value="1"/>
</dbReference>
<proteinExistence type="predicted"/>
<dbReference type="RefSeq" id="WP_380761256.1">
    <property type="nucleotide sequence ID" value="NZ_JBHSRF010000081.1"/>
</dbReference>
<keyword evidence="4" id="KW-0472">Membrane</keyword>
<evidence type="ECO:0000256" key="2">
    <source>
        <dbReference type="ARBA" id="ARBA00023034"/>
    </source>
</evidence>
<protein>
    <submittedName>
        <fullName evidence="5">GPP34 family phosphoprotein</fullName>
    </submittedName>
</protein>
<dbReference type="InterPro" id="IPR038261">
    <property type="entry name" value="GPP34-like_sf"/>
</dbReference>
<organism evidence="5 6">
    <name type="scientific">Sphaerisporangium aureirubrum</name>
    <dbReference type="NCBI Taxonomy" id="1544736"/>
    <lineage>
        <taxon>Bacteria</taxon>
        <taxon>Bacillati</taxon>
        <taxon>Actinomycetota</taxon>
        <taxon>Actinomycetes</taxon>
        <taxon>Streptosporangiales</taxon>
        <taxon>Streptosporangiaceae</taxon>
        <taxon>Sphaerisporangium</taxon>
    </lineage>
</organism>
<dbReference type="EMBL" id="JBHSRF010000081">
    <property type="protein sequence ID" value="MFC6086258.1"/>
    <property type="molecule type" value="Genomic_DNA"/>
</dbReference>
<dbReference type="Gene3D" id="1.10.3630.10">
    <property type="entry name" value="yeast vps74-n-term truncation variant domain like"/>
    <property type="match status" value="1"/>
</dbReference>